<protein>
    <submittedName>
        <fullName evidence="4">Uncharacterized protein</fullName>
    </submittedName>
</protein>
<evidence type="ECO:0000256" key="1">
    <source>
        <dbReference type="SAM" id="MobiDB-lite"/>
    </source>
</evidence>
<keyword evidence="6" id="KW-1185">Reference proteome</keyword>
<keyword evidence="2" id="KW-0472">Membrane</keyword>
<evidence type="ECO:0000313" key="5">
    <source>
        <dbReference type="EMBL" id="CAL1155547.1"/>
    </source>
</evidence>
<dbReference type="Proteomes" id="UP001152797">
    <property type="component" value="Unassembled WGS sequence"/>
</dbReference>
<evidence type="ECO:0000313" key="6">
    <source>
        <dbReference type="Proteomes" id="UP001152797"/>
    </source>
</evidence>
<evidence type="ECO:0000256" key="3">
    <source>
        <dbReference type="SAM" id="SignalP"/>
    </source>
</evidence>
<name>A0A9P1G9I5_9DINO</name>
<keyword evidence="3" id="KW-0732">Signal</keyword>
<comment type="caution">
    <text evidence="4">The sequence shown here is derived from an EMBL/GenBank/DDBJ whole genome shotgun (WGS) entry which is preliminary data.</text>
</comment>
<reference evidence="4" key="1">
    <citation type="submission" date="2022-10" db="EMBL/GenBank/DDBJ databases">
        <authorList>
            <person name="Chen Y."/>
            <person name="Dougan E. K."/>
            <person name="Chan C."/>
            <person name="Rhodes N."/>
            <person name="Thang M."/>
        </authorList>
    </citation>
    <scope>NUCLEOTIDE SEQUENCE</scope>
</reference>
<evidence type="ECO:0000256" key="2">
    <source>
        <dbReference type="SAM" id="Phobius"/>
    </source>
</evidence>
<feature type="compositionally biased region" description="Polar residues" evidence="1">
    <location>
        <begin position="79"/>
        <end position="90"/>
    </location>
</feature>
<dbReference type="EMBL" id="CAMXCT030003057">
    <property type="protein sequence ID" value="CAL4789484.1"/>
    <property type="molecule type" value="Genomic_DNA"/>
</dbReference>
<accession>A0A9P1G9I5</accession>
<dbReference type="EMBL" id="CAMXCT020003057">
    <property type="protein sequence ID" value="CAL1155547.1"/>
    <property type="molecule type" value="Genomic_DNA"/>
</dbReference>
<gene>
    <name evidence="4" type="ORF">C1SCF055_LOCUS28143</name>
</gene>
<evidence type="ECO:0000313" key="4">
    <source>
        <dbReference type="EMBL" id="CAI4002172.1"/>
    </source>
</evidence>
<organism evidence="4">
    <name type="scientific">Cladocopium goreaui</name>
    <dbReference type="NCBI Taxonomy" id="2562237"/>
    <lineage>
        <taxon>Eukaryota</taxon>
        <taxon>Sar</taxon>
        <taxon>Alveolata</taxon>
        <taxon>Dinophyceae</taxon>
        <taxon>Suessiales</taxon>
        <taxon>Symbiodiniaceae</taxon>
        <taxon>Cladocopium</taxon>
    </lineage>
</organism>
<reference evidence="5" key="2">
    <citation type="submission" date="2024-04" db="EMBL/GenBank/DDBJ databases">
        <authorList>
            <person name="Chen Y."/>
            <person name="Shah S."/>
            <person name="Dougan E. K."/>
            <person name="Thang M."/>
            <person name="Chan C."/>
        </authorList>
    </citation>
    <scope>NUCLEOTIDE SEQUENCE [LARGE SCALE GENOMIC DNA]</scope>
</reference>
<sequence>MSNGRAFGLRHMGTPALQVRNRTRLVWAALPFLLTQASAYEAGPSSLSVLEASLVKLKKESAELHEHGSGLKEVKPLKSPSNPGAVNAGTESNIAQVRSLEARLSTENQRLRQQLQRSPKTEVSLLTSTGAQGDQSFALLVRLLLLFVVVNSVLYLLWNMEGPTVEKVKRRAAEPLMRAMGRGTYVQISVIKTGAR</sequence>
<dbReference type="AlphaFoldDB" id="A0A9P1G9I5"/>
<proteinExistence type="predicted"/>
<dbReference type="EMBL" id="CAMXCT010003057">
    <property type="protein sequence ID" value="CAI4002172.1"/>
    <property type="molecule type" value="Genomic_DNA"/>
</dbReference>
<feature type="signal peptide" evidence="3">
    <location>
        <begin position="1"/>
        <end position="39"/>
    </location>
</feature>
<feature type="transmembrane region" description="Helical" evidence="2">
    <location>
        <begin position="137"/>
        <end position="158"/>
    </location>
</feature>
<feature type="chain" id="PRO_5043272588" evidence="3">
    <location>
        <begin position="40"/>
        <end position="196"/>
    </location>
</feature>
<feature type="region of interest" description="Disordered" evidence="1">
    <location>
        <begin position="66"/>
        <end position="90"/>
    </location>
</feature>
<keyword evidence="2" id="KW-1133">Transmembrane helix</keyword>
<keyword evidence="2" id="KW-0812">Transmembrane</keyword>
<feature type="compositionally biased region" description="Basic and acidic residues" evidence="1">
    <location>
        <begin position="66"/>
        <end position="76"/>
    </location>
</feature>